<dbReference type="PIRSF" id="PIRSF015601">
    <property type="entry name" value="MTase_slr0722"/>
    <property type="match status" value="1"/>
</dbReference>
<dbReference type="GO" id="GO:0070042">
    <property type="term" value="F:rRNA (uridine-N3-)-methyltransferase activity"/>
    <property type="evidence" value="ECO:0007669"/>
    <property type="project" value="TreeGrafter"/>
</dbReference>
<dbReference type="Gene3D" id="3.40.1280.10">
    <property type="match status" value="1"/>
</dbReference>
<dbReference type="CDD" id="cd18084">
    <property type="entry name" value="RsmE-like"/>
    <property type="match status" value="1"/>
</dbReference>
<dbReference type="PANTHER" id="PTHR30027:SF3">
    <property type="entry name" value="16S RRNA (URACIL(1498)-N(3))-METHYLTRANSFERASE"/>
    <property type="match status" value="1"/>
</dbReference>
<dbReference type="Pfam" id="PF20260">
    <property type="entry name" value="PUA_4"/>
    <property type="match status" value="1"/>
</dbReference>
<dbReference type="AlphaFoldDB" id="A0A6J6KRA4"/>
<evidence type="ECO:0000256" key="11">
    <source>
        <dbReference type="ARBA" id="ARBA00033196"/>
    </source>
</evidence>
<keyword evidence="9" id="KW-0949">S-adenosyl-L-methionine</keyword>
<dbReference type="NCBIfam" id="NF008693">
    <property type="entry name" value="PRK11713.2-3"/>
    <property type="match status" value="1"/>
</dbReference>
<dbReference type="InterPro" id="IPR006700">
    <property type="entry name" value="RsmE"/>
</dbReference>
<evidence type="ECO:0000256" key="3">
    <source>
        <dbReference type="ARBA" id="ARBA00012328"/>
    </source>
</evidence>
<dbReference type="NCBIfam" id="TIGR00046">
    <property type="entry name" value="RsmE family RNA methyltransferase"/>
    <property type="match status" value="1"/>
</dbReference>
<evidence type="ECO:0000313" key="15">
    <source>
        <dbReference type="EMBL" id="CAB4650655.1"/>
    </source>
</evidence>
<name>A0A6J6KRA4_9ZZZZ</name>
<dbReference type="InterPro" id="IPR029026">
    <property type="entry name" value="tRNA_m1G_MTases_N"/>
</dbReference>
<dbReference type="PANTHER" id="PTHR30027">
    <property type="entry name" value="RIBOSOMAL RNA SMALL SUBUNIT METHYLTRANSFERASE E"/>
    <property type="match status" value="1"/>
</dbReference>
<dbReference type="EC" id="2.1.1.193" evidence="3"/>
<dbReference type="SUPFAM" id="SSF75217">
    <property type="entry name" value="alpha/beta knot"/>
    <property type="match status" value="1"/>
</dbReference>
<keyword evidence="6" id="KW-0698">rRNA processing</keyword>
<evidence type="ECO:0000256" key="10">
    <source>
        <dbReference type="ARBA" id="ARBA00025699"/>
    </source>
</evidence>
<keyword evidence="7" id="KW-0489">Methyltransferase</keyword>
<gene>
    <name evidence="15" type="ORF">UFOPK2237_00492</name>
</gene>
<evidence type="ECO:0000256" key="9">
    <source>
        <dbReference type="ARBA" id="ARBA00022691"/>
    </source>
</evidence>
<evidence type="ECO:0000256" key="5">
    <source>
        <dbReference type="ARBA" id="ARBA00022490"/>
    </source>
</evidence>
<dbReference type="InterPro" id="IPR046887">
    <property type="entry name" value="RsmE_PUA-like"/>
</dbReference>
<comment type="similarity">
    <text evidence="2">Belongs to the RNA methyltransferase RsmE family.</text>
</comment>
<keyword evidence="5" id="KW-0963">Cytoplasm</keyword>
<comment type="catalytic activity">
    <reaction evidence="12">
        <text>uridine(1498) in 16S rRNA + S-adenosyl-L-methionine = N(3)-methyluridine(1498) in 16S rRNA + S-adenosyl-L-homocysteine + H(+)</text>
        <dbReference type="Rhea" id="RHEA:42920"/>
        <dbReference type="Rhea" id="RHEA-COMP:10283"/>
        <dbReference type="Rhea" id="RHEA-COMP:10284"/>
        <dbReference type="ChEBI" id="CHEBI:15378"/>
        <dbReference type="ChEBI" id="CHEBI:57856"/>
        <dbReference type="ChEBI" id="CHEBI:59789"/>
        <dbReference type="ChEBI" id="CHEBI:65315"/>
        <dbReference type="ChEBI" id="CHEBI:74502"/>
        <dbReference type="EC" id="2.1.1.193"/>
    </reaction>
</comment>
<sequence>MTAAEFLVNPGEISKETKTFTLDGDEGRHAATVKRMREGEVIHLCDGQGTRAIASVVKVHKHSLDLSIDQFTFEEAPEPRFVVVQALAKGERAELAVEMLTEVGADAIIPWRAEHSIGKWDSVEKGLEKWRRTSRESAKQSRRAWIPEISNLKSTAEVCELMSQAQSVFVLHESADQALAACAIREQGTIMIVVGPEGGISPDELAAFSNAGARVVHMGASVMRTSTAGAIAVGGLLMRSQRWS</sequence>
<dbReference type="InterPro" id="IPR029028">
    <property type="entry name" value="Alpha/beta_knot_MTases"/>
</dbReference>
<accession>A0A6J6KRA4</accession>
<dbReference type="InterPro" id="IPR015947">
    <property type="entry name" value="PUA-like_sf"/>
</dbReference>
<feature type="domain" description="Ribosomal RNA small subunit methyltransferase E PUA-like" evidence="14">
    <location>
        <begin position="22"/>
        <end position="68"/>
    </location>
</feature>
<proteinExistence type="inferred from homology"/>
<reference evidence="15" key="1">
    <citation type="submission" date="2020-05" db="EMBL/GenBank/DDBJ databases">
        <authorList>
            <person name="Chiriac C."/>
            <person name="Salcher M."/>
            <person name="Ghai R."/>
            <person name="Kavagutti S V."/>
        </authorList>
    </citation>
    <scope>NUCLEOTIDE SEQUENCE</scope>
</reference>
<evidence type="ECO:0000256" key="6">
    <source>
        <dbReference type="ARBA" id="ARBA00022552"/>
    </source>
</evidence>
<evidence type="ECO:0000256" key="8">
    <source>
        <dbReference type="ARBA" id="ARBA00022679"/>
    </source>
</evidence>
<comment type="function">
    <text evidence="10">Specifically methylates the N3 position of the uracil ring of uridine 1498 (m3U1498) in 16S rRNA. Acts on the fully assembled 30S ribosomal subunit.</text>
</comment>
<keyword evidence="8" id="KW-0808">Transferase</keyword>
<evidence type="ECO:0000256" key="2">
    <source>
        <dbReference type="ARBA" id="ARBA00005528"/>
    </source>
</evidence>
<dbReference type="EMBL" id="CAEZWI010000043">
    <property type="protein sequence ID" value="CAB4650655.1"/>
    <property type="molecule type" value="Genomic_DNA"/>
</dbReference>
<dbReference type="GO" id="GO:0005737">
    <property type="term" value="C:cytoplasm"/>
    <property type="evidence" value="ECO:0007669"/>
    <property type="project" value="UniProtKB-SubCell"/>
</dbReference>
<evidence type="ECO:0000259" key="13">
    <source>
        <dbReference type="Pfam" id="PF04452"/>
    </source>
</evidence>
<dbReference type="SUPFAM" id="SSF88697">
    <property type="entry name" value="PUA domain-like"/>
    <property type="match status" value="1"/>
</dbReference>
<organism evidence="15">
    <name type="scientific">freshwater metagenome</name>
    <dbReference type="NCBI Taxonomy" id="449393"/>
    <lineage>
        <taxon>unclassified sequences</taxon>
        <taxon>metagenomes</taxon>
        <taxon>ecological metagenomes</taxon>
    </lineage>
</organism>
<protein>
    <recommendedName>
        <fullName evidence="4">Ribosomal RNA small subunit methyltransferase E</fullName>
        <ecNumber evidence="3">2.1.1.193</ecNumber>
    </recommendedName>
    <alternativeName>
        <fullName evidence="11">16S rRNA m3U1498 methyltransferase</fullName>
    </alternativeName>
</protein>
<evidence type="ECO:0000256" key="12">
    <source>
        <dbReference type="ARBA" id="ARBA00047944"/>
    </source>
</evidence>
<dbReference type="Pfam" id="PF04452">
    <property type="entry name" value="Methyltrans_RNA"/>
    <property type="match status" value="1"/>
</dbReference>
<evidence type="ECO:0000256" key="7">
    <source>
        <dbReference type="ARBA" id="ARBA00022603"/>
    </source>
</evidence>
<dbReference type="GO" id="GO:0070475">
    <property type="term" value="P:rRNA base methylation"/>
    <property type="evidence" value="ECO:0007669"/>
    <property type="project" value="TreeGrafter"/>
</dbReference>
<dbReference type="FunFam" id="3.40.1280.10:FF:000023">
    <property type="entry name" value="Ribosomal RNA small subunit methyltransferase E"/>
    <property type="match status" value="1"/>
</dbReference>
<dbReference type="InterPro" id="IPR046886">
    <property type="entry name" value="RsmE_MTase_dom"/>
</dbReference>
<feature type="domain" description="Ribosomal RNA small subunit methyltransferase E methyltransferase" evidence="13">
    <location>
        <begin position="79"/>
        <end position="234"/>
    </location>
</feature>
<dbReference type="Gene3D" id="2.40.240.20">
    <property type="entry name" value="Hypothetical PUA domain-like, domain 1"/>
    <property type="match status" value="1"/>
</dbReference>
<evidence type="ECO:0000256" key="4">
    <source>
        <dbReference type="ARBA" id="ARBA00013673"/>
    </source>
</evidence>
<evidence type="ECO:0000259" key="14">
    <source>
        <dbReference type="Pfam" id="PF20260"/>
    </source>
</evidence>
<evidence type="ECO:0000256" key="1">
    <source>
        <dbReference type="ARBA" id="ARBA00004496"/>
    </source>
</evidence>
<comment type="subcellular location">
    <subcellularLocation>
        <location evidence="1">Cytoplasm</location>
    </subcellularLocation>
</comment>